<evidence type="ECO:0000256" key="4">
    <source>
        <dbReference type="SAM" id="MobiDB-lite"/>
    </source>
</evidence>
<accession>A0ABU0QDX6</accession>
<dbReference type="InterPro" id="IPR018060">
    <property type="entry name" value="HTH_AraC"/>
</dbReference>
<dbReference type="EMBL" id="JAUSYA010000001">
    <property type="protein sequence ID" value="MDQ0688866.1"/>
    <property type="molecule type" value="Genomic_DNA"/>
</dbReference>
<feature type="domain" description="HTH araC/xylS-type" evidence="5">
    <location>
        <begin position="171"/>
        <end position="264"/>
    </location>
</feature>
<gene>
    <name evidence="6" type="ORF">QFZ56_007829</name>
</gene>
<organism evidence="6 7">
    <name type="scientific">Streptomyces achromogenes</name>
    <dbReference type="NCBI Taxonomy" id="67255"/>
    <lineage>
        <taxon>Bacteria</taxon>
        <taxon>Bacillati</taxon>
        <taxon>Actinomycetota</taxon>
        <taxon>Actinomycetes</taxon>
        <taxon>Kitasatosporales</taxon>
        <taxon>Streptomycetaceae</taxon>
        <taxon>Streptomyces</taxon>
    </lineage>
</organism>
<keyword evidence="1" id="KW-0805">Transcription regulation</keyword>
<protein>
    <submittedName>
        <fullName evidence="6">AraC-like DNA-binding protein</fullName>
    </submittedName>
</protein>
<dbReference type="SMART" id="SM00342">
    <property type="entry name" value="HTH_ARAC"/>
    <property type="match status" value="1"/>
</dbReference>
<reference evidence="6 7" key="1">
    <citation type="submission" date="2023-07" db="EMBL/GenBank/DDBJ databases">
        <title>Comparative genomics of wheat-associated soil bacteria to identify genetic determinants of phenazine resistance.</title>
        <authorList>
            <person name="Mouncey N."/>
        </authorList>
    </citation>
    <scope>NUCLEOTIDE SEQUENCE [LARGE SCALE GENOMIC DNA]</scope>
    <source>
        <strain evidence="6 7">W4I19-2</strain>
    </source>
</reference>
<evidence type="ECO:0000313" key="7">
    <source>
        <dbReference type="Proteomes" id="UP001243364"/>
    </source>
</evidence>
<keyword evidence="2" id="KW-0238">DNA-binding</keyword>
<dbReference type="PANTHER" id="PTHR46796:SF15">
    <property type="entry name" value="BLL1074 PROTEIN"/>
    <property type="match status" value="1"/>
</dbReference>
<evidence type="ECO:0000256" key="2">
    <source>
        <dbReference type="ARBA" id="ARBA00023125"/>
    </source>
</evidence>
<proteinExistence type="predicted"/>
<evidence type="ECO:0000256" key="1">
    <source>
        <dbReference type="ARBA" id="ARBA00023015"/>
    </source>
</evidence>
<dbReference type="PROSITE" id="PS01124">
    <property type="entry name" value="HTH_ARAC_FAMILY_2"/>
    <property type="match status" value="1"/>
</dbReference>
<evidence type="ECO:0000313" key="6">
    <source>
        <dbReference type="EMBL" id="MDQ0688866.1"/>
    </source>
</evidence>
<name>A0ABU0QDX6_STRAH</name>
<feature type="region of interest" description="Disordered" evidence="4">
    <location>
        <begin position="284"/>
        <end position="308"/>
    </location>
</feature>
<dbReference type="RefSeq" id="WP_307049645.1">
    <property type="nucleotide sequence ID" value="NZ_JAUSYA010000001.1"/>
</dbReference>
<dbReference type="Pfam" id="PF12833">
    <property type="entry name" value="HTH_18"/>
    <property type="match status" value="1"/>
</dbReference>
<evidence type="ECO:0000256" key="3">
    <source>
        <dbReference type="ARBA" id="ARBA00023163"/>
    </source>
</evidence>
<dbReference type="InterPro" id="IPR050204">
    <property type="entry name" value="AraC_XylS_family_regulators"/>
</dbReference>
<keyword evidence="7" id="KW-1185">Reference proteome</keyword>
<dbReference type="PANTHER" id="PTHR46796">
    <property type="entry name" value="HTH-TYPE TRANSCRIPTIONAL ACTIVATOR RHAS-RELATED"/>
    <property type="match status" value="1"/>
</dbReference>
<comment type="caution">
    <text evidence="6">The sequence shown here is derived from an EMBL/GenBank/DDBJ whole genome shotgun (WGS) entry which is preliminary data.</text>
</comment>
<dbReference type="Proteomes" id="UP001243364">
    <property type="component" value="Unassembled WGS sequence"/>
</dbReference>
<keyword evidence="3" id="KW-0804">Transcription</keyword>
<evidence type="ECO:0000259" key="5">
    <source>
        <dbReference type="PROSITE" id="PS01124"/>
    </source>
</evidence>
<dbReference type="Gene3D" id="1.10.10.60">
    <property type="entry name" value="Homeodomain-like"/>
    <property type="match status" value="1"/>
</dbReference>
<sequence>MSEPVDRGEYVGGVAQPLRGSVIRYRGHRMAGARPLRVTLPSATVTLLLGWGHPLHVQSGPQDGSSLGEWPAMIAGLQASPLLAGFRGAAFAVEIELSPLGARRLLGTSLHHLAKAVVDPDEILGAGWTREATERLMAAPNWPQRWQILDSLLLPRLAGPPPPPVVAEAWHLLRTRDGAVSLSDLMAVTGLGSRRLQGLFRDHIGLPAQTVSRILRFHRTLGVASSGCGSLAELAVRGGYHDQAHMNRDFRALSGQTPGELCTIMERAPARGHDGHIQPFNDFGLRHQPRRQPGPPAVPAVSAEEGRA</sequence>